<sequence length="263" mass="30550">MTESEIIAQIDKQMIEHYTNYHVTIIPNLGSGVVTYNAQRHHMADMSATRYMATDQETVLHYPYRKGQTTKNIYHHLKKQFAKKGIDYLPSYGFADTYCWMITQKTSKQKNIKTIGQLKPYANSLKAGIDPMWENMKGDGYKNFKKTYFSFGSIYPMQAGLVYQALAHNKLDIGLGYSTDGRIKDYNLKILKDNKNFFPPFECSPAINFSTLHKYPKLKNVILKLRNKISLKQMQYMNSQVDSHFKSTKTVAHNFLTKNNYFK</sequence>
<organism evidence="2 3">
    <name type="scientific">Candidatus Gallilactobacillus intestinavium</name>
    <dbReference type="NCBI Taxonomy" id="2840838"/>
    <lineage>
        <taxon>Bacteria</taxon>
        <taxon>Bacillati</taxon>
        <taxon>Bacillota</taxon>
        <taxon>Bacilli</taxon>
        <taxon>Lactobacillales</taxon>
        <taxon>Lactobacillaceae</taxon>
        <taxon>Lactobacillaceae incertae sedis</taxon>
        <taxon>Candidatus Gallilactobacillus</taxon>
    </lineage>
</organism>
<reference evidence="2" key="1">
    <citation type="submission" date="2020-10" db="EMBL/GenBank/DDBJ databases">
        <authorList>
            <person name="Gilroy R."/>
        </authorList>
    </citation>
    <scope>NUCLEOTIDE SEQUENCE</scope>
    <source>
        <strain evidence="2">C6-149</strain>
    </source>
</reference>
<accession>A0A9D9E864</accession>
<dbReference type="InterPro" id="IPR007210">
    <property type="entry name" value="ABC_Gly_betaine_transp_sub-bd"/>
</dbReference>
<dbReference type="GO" id="GO:0043190">
    <property type="term" value="C:ATP-binding cassette (ABC) transporter complex"/>
    <property type="evidence" value="ECO:0007669"/>
    <property type="project" value="InterPro"/>
</dbReference>
<gene>
    <name evidence="2" type="ORF">IAA89_03985</name>
</gene>
<evidence type="ECO:0000313" key="2">
    <source>
        <dbReference type="EMBL" id="MBO8441590.1"/>
    </source>
</evidence>
<evidence type="ECO:0000313" key="3">
    <source>
        <dbReference type="Proteomes" id="UP000823614"/>
    </source>
</evidence>
<dbReference type="AlphaFoldDB" id="A0A9D9E864"/>
<proteinExistence type="predicted"/>
<dbReference type="Proteomes" id="UP000823614">
    <property type="component" value="Unassembled WGS sequence"/>
</dbReference>
<dbReference type="Gene3D" id="3.40.190.120">
    <property type="entry name" value="Osmoprotection protein (prox), domain 2"/>
    <property type="match status" value="1"/>
</dbReference>
<dbReference type="SUPFAM" id="SSF53850">
    <property type="entry name" value="Periplasmic binding protein-like II"/>
    <property type="match status" value="1"/>
</dbReference>
<feature type="domain" description="ABC-type glycine betaine transport system substrate-binding" evidence="1">
    <location>
        <begin position="1"/>
        <end position="258"/>
    </location>
</feature>
<dbReference type="GO" id="GO:0022857">
    <property type="term" value="F:transmembrane transporter activity"/>
    <property type="evidence" value="ECO:0007669"/>
    <property type="project" value="InterPro"/>
</dbReference>
<name>A0A9D9E864_9LACO</name>
<comment type="caution">
    <text evidence="2">The sequence shown here is derived from an EMBL/GenBank/DDBJ whole genome shotgun (WGS) entry which is preliminary data.</text>
</comment>
<protein>
    <submittedName>
        <fullName evidence="2">Osmoprotectant ABC transporter substrate-binding protein</fullName>
    </submittedName>
</protein>
<dbReference type="Gene3D" id="3.40.190.10">
    <property type="entry name" value="Periplasmic binding protein-like II"/>
    <property type="match status" value="1"/>
</dbReference>
<dbReference type="Pfam" id="PF04069">
    <property type="entry name" value="OpuAC"/>
    <property type="match status" value="1"/>
</dbReference>
<dbReference type="EMBL" id="JADIMP010000063">
    <property type="protein sequence ID" value="MBO8441590.1"/>
    <property type="molecule type" value="Genomic_DNA"/>
</dbReference>
<reference evidence="2" key="2">
    <citation type="journal article" date="2021" name="PeerJ">
        <title>Extensive microbial diversity within the chicken gut microbiome revealed by metagenomics and culture.</title>
        <authorList>
            <person name="Gilroy R."/>
            <person name="Ravi A."/>
            <person name="Getino M."/>
            <person name="Pursley I."/>
            <person name="Horton D.L."/>
            <person name="Alikhan N.F."/>
            <person name="Baker D."/>
            <person name="Gharbi K."/>
            <person name="Hall N."/>
            <person name="Watson M."/>
            <person name="Adriaenssens E.M."/>
            <person name="Foster-Nyarko E."/>
            <person name="Jarju S."/>
            <person name="Secka A."/>
            <person name="Antonio M."/>
            <person name="Oren A."/>
            <person name="Chaudhuri R.R."/>
            <person name="La Ragione R."/>
            <person name="Hildebrand F."/>
            <person name="Pallen M.J."/>
        </authorList>
    </citation>
    <scope>NUCLEOTIDE SEQUENCE</scope>
    <source>
        <strain evidence="2">C6-149</strain>
    </source>
</reference>
<evidence type="ECO:0000259" key="1">
    <source>
        <dbReference type="Pfam" id="PF04069"/>
    </source>
</evidence>